<feature type="compositionally biased region" description="Polar residues" evidence="6">
    <location>
        <begin position="598"/>
        <end position="609"/>
    </location>
</feature>
<evidence type="ECO:0000256" key="6">
    <source>
        <dbReference type="SAM" id="MobiDB-lite"/>
    </source>
</evidence>
<keyword evidence="4 5" id="KW-0067">ATP-binding</keyword>
<feature type="region of interest" description="Disordered" evidence="6">
    <location>
        <begin position="588"/>
        <end position="609"/>
    </location>
</feature>
<evidence type="ECO:0000256" key="1">
    <source>
        <dbReference type="ARBA" id="ARBA00022679"/>
    </source>
</evidence>
<dbReference type="CDD" id="cd14014">
    <property type="entry name" value="STKc_PknB_like"/>
    <property type="match status" value="1"/>
</dbReference>
<dbReference type="GO" id="GO:0004674">
    <property type="term" value="F:protein serine/threonine kinase activity"/>
    <property type="evidence" value="ECO:0007669"/>
    <property type="project" value="UniProtKB-KW"/>
</dbReference>
<keyword evidence="1" id="KW-0808">Transferase</keyword>
<feature type="binding site" evidence="5">
    <location>
        <position position="63"/>
    </location>
    <ligand>
        <name>ATP</name>
        <dbReference type="ChEBI" id="CHEBI:30616"/>
    </ligand>
</feature>
<evidence type="ECO:0000313" key="8">
    <source>
        <dbReference type="EMBL" id="MBU3854639.1"/>
    </source>
</evidence>
<keyword evidence="2 5" id="KW-0547">Nucleotide-binding</keyword>
<keyword evidence="8" id="KW-0723">Serine/threonine-protein kinase</keyword>
<dbReference type="SMART" id="SM00220">
    <property type="entry name" value="S_TKc"/>
    <property type="match status" value="1"/>
</dbReference>
<keyword evidence="3 8" id="KW-0418">Kinase</keyword>
<dbReference type="PANTHER" id="PTHR43289">
    <property type="entry name" value="MITOGEN-ACTIVATED PROTEIN KINASE KINASE KINASE 20-RELATED"/>
    <property type="match status" value="1"/>
</dbReference>
<dbReference type="PROSITE" id="PS50011">
    <property type="entry name" value="PROTEIN_KINASE_DOM"/>
    <property type="match status" value="1"/>
</dbReference>
<sequence length="684" mass="76689">MMENDKSDLMSIALPVGTALHSKGLEYSVDRVLGAGGFGITYLVSRIERVGGQEMKREQYAVKEHVTKGCERADDRRTLTVTTASKNDFVSRKKDFEHEAKRLIELSGKSVNIVKVYEWFEENGTSYYRMEYLDGGSLLKYVRTHGGAQDEKKALSVMIPVIRAVKLLHSGENRLLHLDIKPDNIVMKTRRDGVLYPVLIDFGSAKHFDRKGRPTSQPVAKGLTAGYAPTEQSQPITQFDARLDVYALGATLFFMLTGRDPLPAYELNVGFLKDNLSMVSEKTRNAVIRAMRKDKDDRTGSCDALLDDLEDPHTLPIYYVLKSPNQKYRILEVLKETPYSVEYKAMPAYTVDFVEDNESYKSHQTESIGGYYVVVELFEQDCSRRNPDGSICITYPTTRAVPPFFMEARKCAGLQFDGQEPVAVYKNNRLVSEGFRANGTVYYVYRQDKPSGLLKGIGLSVVRHKKMLAGVMALSALAYGIFWYMNRPGPSESELLTSAINTGSLSDLKRYAEADSVRAYLPYAELEFDRKNYDVAKQFAKKALNISSEKSAATSLLAKIDEAVSVAVTDSISTVSQQEEEVTEVEEYSVPNGKEETPQTTVLQSQSQTNADKYRKAMADGDWSTVKELADKGFSKAYLPLAKHYLDNSSTHSLADKYARKGMSVNESEANEIISVLRNYGYYD</sequence>
<dbReference type="InterPro" id="IPR000719">
    <property type="entry name" value="Prot_kinase_dom"/>
</dbReference>
<gene>
    <name evidence="8" type="ORF">H9789_12655</name>
</gene>
<protein>
    <submittedName>
        <fullName evidence="8">Serine/threonine protein kinase</fullName>
    </submittedName>
</protein>
<dbReference type="AlphaFoldDB" id="A0A9E2LA53"/>
<dbReference type="SUPFAM" id="SSF56112">
    <property type="entry name" value="Protein kinase-like (PK-like)"/>
    <property type="match status" value="1"/>
</dbReference>
<organism evidence="8 9">
    <name type="scientific">Candidatus Paraprevotella stercoravium</name>
    <dbReference type="NCBI Taxonomy" id="2838725"/>
    <lineage>
        <taxon>Bacteria</taxon>
        <taxon>Pseudomonadati</taxon>
        <taxon>Bacteroidota</taxon>
        <taxon>Bacteroidia</taxon>
        <taxon>Bacteroidales</taxon>
        <taxon>Prevotellaceae</taxon>
        <taxon>Paraprevotella</taxon>
    </lineage>
</organism>
<evidence type="ECO:0000256" key="3">
    <source>
        <dbReference type="ARBA" id="ARBA00022777"/>
    </source>
</evidence>
<dbReference type="InterPro" id="IPR011009">
    <property type="entry name" value="Kinase-like_dom_sf"/>
</dbReference>
<dbReference type="Proteomes" id="UP000823865">
    <property type="component" value="Unassembled WGS sequence"/>
</dbReference>
<dbReference type="GO" id="GO:0005524">
    <property type="term" value="F:ATP binding"/>
    <property type="evidence" value="ECO:0007669"/>
    <property type="project" value="UniProtKB-UniRule"/>
</dbReference>
<reference evidence="8" key="2">
    <citation type="submission" date="2021-04" db="EMBL/GenBank/DDBJ databases">
        <authorList>
            <person name="Gilroy R."/>
        </authorList>
    </citation>
    <scope>NUCLEOTIDE SEQUENCE</scope>
    <source>
        <strain evidence="8">G3-2149</strain>
    </source>
</reference>
<dbReference type="Pfam" id="PF00069">
    <property type="entry name" value="Pkinase"/>
    <property type="match status" value="1"/>
</dbReference>
<feature type="domain" description="Protein kinase" evidence="7">
    <location>
        <begin position="27"/>
        <end position="316"/>
    </location>
</feature>
<dbReference type="PROSITE" id="PS00108">
    <property type="entry name" value="PROTEIN_KINASE_ST"/>
    <property type="match status" value="1"/>
</dbReference>
<dbReference type="PROSITE" id="PS00107">
    <property type="entry name" value="PROTEIN_KINASE_ATP"/>
    <property type="match status" value="1"/>
</dbReference>
<evidence type="ECO:0000313" key="9">
    <source>
        <dbReference type="Proteomes" id="UP000823865"/>
    </source>
</evidence>
<dbReference type="InterPro" id="IPR017441">
    <property type="entry name" value="Protein_kinase_ATP_BS"/>
</dbReference>
<dbReference type="PANTHER" id="PTHR43289:SF34">
    <property type="entry name" value="SERINE_THREONINE-PROTEIN KINASE YBDM-RELATED"/>
    <property type="match status" value="1"/>
</dbReference>
<dbReference type="InterPro" id="IPR008271">
    <property type="entry name" value="Ser/Thr_kinase_AS"/>
</dbReference>
<evidence type="ECO:0000256" key="2">
    <source>
        <dbReference type="ARBA" id="ARBA00022741"/>
    </source>
</evidence>
<dbReference type="Gene3D" id="1.10.510.10">
    <property type="entry name" value="Transferase(Phosphotransferase) domain 1"/>
    <property type="match status" value="1"/>
</dbReference>
<accession>A0A9E2LA53</accession>
<evidence type="ECO:0000256" key="5">
    <source>
        <dbReference type="PROSITE-ProRule" id="PRU10141"/>
    </source>
</evidence>
<proteinExistence type="predicted"/>
<evidence type="ECO:0000259" key="7">
    <source>
        <dbReference type="PROSITE" id="PS50011"/>
    </source>
</evidence>
<reference evidence="8" key="1">
    <citation type="journal article" date="2021" name="PeerJ">
        <title>Extensive microbial diversity within the chicken gut microbiome revealed by metagenomics and culture.</title>
        <authorList>
            <person name="Gilroy R."/>
            <person name="Ravi A."/>
            <person name="Getino M."/>
            <person name="Pursley I."/>
            <person name="Horton D.L."/>
            <person name="Alikhan N.F."/>
            <person name="Baker D."/>
            <person name="Gharbi K."/>
            <person name="Hall N."/>
            <person name="Watson M."/>
            <person name="Adriaenssens E.M."/>
            <person name="Foster-Nyarko E."/>
            <person name="Jarju S."/>
            <person name="Secka A."/>
            <person name="Antonio M."/>
            <person name="Oren A."/>
            <person name="Chaudhuri R.R."/>
            <person name="La Ragione R."/>
            <person name="Hildebrand F."/>
            <person name="Pallen M.J."/>
        </authorList>
    </citation>
    <scope>NUCLEOTIDE SEQUENCE</scope>
    <source>
        <strain evidence="8">G3-2149</strain>
    </source>
</reference>
<name>A0A9E2LA53_9BACT</name>
<evidence type="ECO:0000256" key="4">
    <source>
        <dbReference type="ARBA" id="ARBA00022840"/>
    </source>
</evidence>
<comment type="caution">
    <text evidence="8">The sequence shown here is derived from an EMBL/GenBank/DDBJ whole genome shotgun (WGS) entry which is preliminary data.</text>
</comment>
<dbReference type="EMBL" id="JAHLFU010000262">
    <property type="protein sequence ID" value="MBU3854639.1"/>
    <property type="molecule type" value="Genomic_DNA"/>
</dbReference>